<name>A0AAW1RCT6_9CHLO</name>
<feature type="domain" description="Glycoside hydrolase family 31 TIM barrel" evidence="7">
    <location>
        <begin position="252"/>
        <end position="636"/>
    </location>
</feature>
<evidence type="ECO:0000256" key="4">
    <source>
        <dbReference type="ARBA" id="ARBA00023295"/>
    </source>
</evidence>
<keyword evidence="3" id="KW-0325">Glycoprotein</keyword>
<dbReference type="GO" id="GO:0030246">
    <property type="term" value="F:carbohydrate binding"/>
    <property type="evidence" value="ECO:0007669"/>
    <property type="project" value="InterPro"/>
</dbReference>
<sequence>MLDLPVCIHPNNGASTYAGDMAAVGNGPQTVTLTQQSSTLPELGPDVSPLTLTQENVRMDILRVKIGARGRWEVPRATFPANISTAGSASAHSVVFNHSASPFGFSVGRASEGEEQAPLFSTYAHRLVFKDQYLELTTSVPPSSSLYGLGEFTSSTGLRLARDGLPRALWTRDQTAASPDINTYGAWPFVMEVRPDGVAHGMLLLNSNGMEIVPGPDFLSFRTTGGVLDLYVFSGPRPADVMEQLTAVVGRPYMPPYWSLGLMNSKYGYASSRQLSEVVDGYVYAGIPLETLVTDSQYMDKDQDFTFSKDFPEESMQALVGRMHANRQRWVLILDPCIHVNQNYTPYTTGIAQDVFVKDITGKPYLGQLWPGASHWPDFMNPTTVTWWEAQIRSVYDRVPLDGIWLDMNEVSNYCSGDVCVDDHGPAAAASDFQCTLTCAYGPNALSNVTNGARPAPPAASIFSPPYAISNANQQLNLSAKTLAVTAKHADGTLEYDAHNLYGYMEAVATARALRNIRGKRHFSFSRSTYVGSGAYTAHWTGDVAATWQDLRWSIPSMLRSGLAGIPFVGADICGFMNLASPELCARWIALGAWYPYARVHHAQSFQELYRWPVVTAAARTVLRWRLRALPYTYTAHHTAHITGCPIARPLFFAFPADGDSRGVSTQFMTGDALLVSPILHWNMAQAPAYFPPGRWYSLYDYSPVDTGAYGLNSTVHAGVTDDIPVHVLGGNIVPLATPPASFPFNTTSDAKSAPLTLLVALPGPPGAPPQQRCGGACASGSAACGSMYLDGGEELEAGTARDNFLNFTATLDEGGGRLEAQWSAAGACSSNVTWPALDAVVVMGLNRTINASSLALQMVQGSGAPPTMAALPASKVAYNATAGLLTASALSTTLACPSAVLLTWSWAASAPGGSAAAGR</sequence>
<dbReference type="PANTHER" id="PTHR22762:SF133">
    <property type="entry name" value="P-TYPE DOMAIN-CONTAINING PROTEIN"/>
    <property type="match status" value="1"/>
</dbReference>
<keyword evidence="11" id="KW-1185">Reference proteome</keyword>
<dbReference type="InterPro" id="IPR000322">
    <property type="entry name" value="Glyco_hydro_31_TIM"/>
</dbReference>
<dbReference type="Gene3D" id="2.60.40.1760">
    <property type="entry name" value="glycosyl hydrolase (family 31)"/>
    <property type="match status" value="1"/>
</dbReference>
<evidence type="ECO:0000259" key="9">
    <source>
        <dbReference type="Pfam" id="PF21365"/>
    </source>
</evidence>
<dbReference type="SUPFAM" id="SSF74650">
    <property type="entry name" value="Galactose mutarotase-like"/>
    <property type="match status" value="1"/>
</dbReference>
<dbReference type="InterPro" id="IPR025887">
    <property type="entry name" value="Glyco_hydro_31_N_dom"/>
</dbReference>
<dbReference type="PANTHER" id="PTHR22762">
    <property type="entry name" value="ALPHA-GLUCOSIDASE"/>
    <property type="match status" value="1"/>
</dbReference>
<dbReference type="InterPro" id="IPR011013">
    <property type="entry name" value="Gal_mutarotase_sf_dom"/>
</dbReference>
<evidence type="ECO:0000259" key="8">
    <source>
        <dbReference type="Pfam" id="PF13802"/>
    </source>
</evidence>
<comment type="caution">
    <text evidence="10">The sequence shown here is derived from an EMBL/GenBank/DDBJ whole genome shotgun (WGS) entry which is preliminary data.</text>
</comment>
<keyword evidence="2 6" id="KW-0378">Hydrolase</keyword>
<dbReference type="Pfam" id="PF21365">
    <property type="entry name" value="Glyco_hydro_31_3rd"/>
    <property type="match status" value="1"/>
</dbReference>
<evidence type="ECO:0000259" key="7">
    <source>
        <dbReference type="Pfam" id="PF01055"/>
    </source>
</evidence>
<dbReference type="PROSITE" id="PS00129">
    <property type="entry name" value="GLYCOSYL_HYDROL_F31_1"/>
    <property type="match status" value="1"/>
</dbReference>
<evidence type="ECO:0000256" key="3">
    <source>
        <dbReference type="ARBA" id="ARBA00023180"/>
    </source>
</evidence>
<evidence type="ECO:0000256" key="2">
    <source>
        <dbReference type="ARBA" id="ARBA00022801"/>
    </source>
</evidence>
<dbReference type="CDD" id="cd14752">
    <property type="entry name" value="GH31_N"/>
    <property type="match status" value="1"/>
</dbReference>
<organism evidence="10 11">
    <name type="scientific">Elliptochloris bilobata</name>
    <dbReference type="NCBI Taxonomy" id="381761"/>
    <lineage>
        <taxon>Eukaryota</taxon>
        <taxon>Viridiplantae</taxon>
        <taxon>Chlorophyta</taxon>
        <taxon>core chlorophytes</taxon>
        <taxon>Trebouxiophyceae</taxon>
        <taxon>Trebouxiophyceae incertae sedis</taxon>
        <taxon>Elliptochloris clade</taxon>
        <taxon>Elliptochloris</taxon>
    </lineage>
</organism>
<dbReference type="EMBL" id="JALJOU010000048">
    <property type="protein sequence ID" value="KAK9831002.1"/>
    <property type="molecule type" value="Genomic_DNA"/>
</dbReference>
<reference evidence="10 11" key="1">
    <citation type="journal article" date="2024" name="Nat. Commun.">
        <title>Phylogenomics reveals the evolutionary origins of lichenization in chlorophyte algae.</title>
        <authorList>
            <person name="Puginier C."/>
            <person name="Libourel C."/>
            <person name="Otte J."/>
            <person name="Skaloud P."/>
            <person name="Haon M."/>
            <person name="Grisel S."/>
            <person name="Petersen M."/>
            <person name="Berrin J.G."/>
            <person name="Delaux P.M."/>
            <person name="Dal Grande F."/>
            <person name="Keller J."/>
        </authorList>
    </citation>
    <scope>NUCLEOTIDE SEQUENCE [LARGE SCALE GENOMIC DNA]</scope>
    <source>
        <strain evidence="10 11">SAG 245.80</strain>
    </source>
</reference>
<dbReference type="SUPFAM" id="SSF51445">
    <property type="entry name" value="(Trans)glycosidases"/>
    <property type="match status" value="1"/>
</dbReference>
<proteinExistence type="inferred from homology"/>
<feature type="domain" description="Glycoside hydrolase family 31 N-terminal" evidence="8">
    <location>
        <begin position="123"/>
        <end position="210"/>
    </location>
</feature>
<dbReference type="InterPro" id="IPR048395">
    <property type="entry name" value="Glyco_hydro_31_C"/>
</dbReference>
<dbReference type="InterPro" id="IPR013780">
    <property type="entry name" value="Glyco_hydro_b"/>
</dbReference>
<keyword evidence="4 6" id="KW-0326">Glycosidase</keyword>
<dbReference type="GO" id="GO:0005975">
    <property type="term" value="P:carbohydrate metabolic process"/>
    <property type="evidence" value="ECO:0007669"/>
    <property type="project" value="InterPro"/>
</dbReference>
<gene>
    <name evidence="10" type="ORF">WJX81_007621</name>
</gene>
<dbReference type="SUPFAM" id="SSF51011">
    <property type="entry name" value="Glycosyl hydrolase domain"/>
    <property type="match status" value="1"/>
</dbReference>
<evidence type="ECO:0000256" key="1">
    <source>
        <dbReference type="ARBA" id="ARBA00007806"/>
    </source>
</evidence>
<evidence type="ECO:0000313" key="11">
    <source>
        <dbReference type="Proteomes" id="UP001445335"/>
    </source>
</evidence>
<evidence type="ECO:0000313" key="10">
    <source>
        <dbReference type="EMBL" id="KAK9831002.1"/>
    </source>
</evidence>
<dbReference type="Pfam" id="PF13802">
    <property type="entry name" value="Gal_mutarotas_2"/>
    <property type="match status" value="1"/>
</dbReference>
<comment type="similarity">
    <text evidence="1 6">Belongs to the glycosyl hydrolase 31 family.</text>
</comment>
<feature type="domain" description="Glycosyl hydrolase family 31 C-terminal" evidence="9">
    <location>
        <begin position="644"/>
        <end position="734"/>
    </location>
</feature>
<dbReference type="InterPro" id="IPR030458">
    <property type="entry name" value="Glyco_hydro_31_AS"/>
</dbReference>
<dbReference type="GO" id="GO:0004553">
    <property type="term" value="F:hydrolase activity, hydrolyzing O-glycosyl compounds"/>
    <property type="evidence" value="ECO:0007669"/>
    <property type="project" value="InterPro"/>
</dbReference>
<protein>
    <recommendedName>
        <fullName evidence="5">Maltase</fullName>
    </recommendedName>
</protein>
<dbReference type="Proteomes" id="UP001445335">
    <property type="component" value="Unassembled WGS sequence"/>
</dbReference>
<evidence type="ECO:0000256" key="6">
    <source>
        <dbReference type="RuleBase" id="RU361185"/>
    </source>
</evidence>
<dbReference type="Gene3D" id="3.20.20.80">
    <property type="entry name" value="Glycosidases"/>
    <property type="match status" value="1"/>
</dbReference>
<dbReference type="Pfam" id="PF01055">
    <property type="entry name" value="Glyco_hydro_31_2nd"/>
    <property type="match status" value="1"/>
</dbReference>
<dbReference type="Gene3D" id="2.60.40.1180">
    <property type="entry name" value="Golgi alpha-mannosidase II"/>
    <property type="match status" value="2"/>
</dbReference>
<dbReference type="AlphaFoldDB" id="A0AAW1RCT6"/>
<dbReference type="InterPro" id="IPR017853">
    <property type="entry name" value="GH"/>
</dbReference>
<evidence type="ECO:0000256" key="5">
    <source>
        <dbReference type="ARBA" id="ARBA00041343"/>
    </source>
</evidence>
<accession>A0AAW1RCT6</accession>
<dbReference type="CDD" id="cd06602">
    <property type="entry name" value="GH31_MGAM_SI_GAA"/>
    <property type="match status" value="1"/>
</dbReference>